<feature type="compositionally biased region" description="Acidic residues" evidence="12">
    <location>
        <begin position="77"/>
        <end position="88"/>
    </location>
</feature>
<dbReference type="GO" id="GO:0045041">
    <property type="term" value="P:protein import into mitochondrial intermembrane space"/>
    <property type="evidence" value="ECO:0007669"/>
    <property type="project" value="InterPro"/>
</dbReference>
<sequence length="278" mass="29191">MFARSFARSVARPALRAAAPRVAARAPRARQFHQQNRDHEGGAQLALVAGAALIVGSAGYIVAQLRKSQVHPSEPKENDEEEDEEEVILESAESEGLPAQALIDFERSSASDEAAAAPAAAPAGIPDPSQAASEGAFNEETGEINWDCPCLGGMATGPCGEEFKAAFSCFVYSEEEPKGIDCVEKFKAMQDCFREHPDVYGEEEIDDDEEPTAGQVGAAIVDADAGADTPVVEKVPAGEPTIGQKDAVVVDQQAGISTPVSAKAAPIDKTQKGEKELA</sequence>
<comment type="cofactor">
    <cofactor evidence="1">
        <name>Cu(2+)</name>
        <dbReference type="ChEBI" id="CHEBI:29036"/>
    </cofactor>
</comment>
<evidence type="ECO:0000256" key="1">
    <source>
        <dbReference type="ARBA" id="ARBA00001973"/>
    </source>
</evidence>
<comment type="subcellular location">
    <subcellularLocation>
        <location evidence="2">Mitochondrion inner membrane</location>
        <topology evidence="2">Single-pass type II membrane protein</topology>
        <orientation evidence="2">Intermembrane side</orientation>
    </subcellularLocation>
</comment>
<evidence type="ECO:0000256" key="12">
    <source>
        <dbReference type="SAM" id="MobiDB-lite"/>
    </source>
</evidence>
<feature type="region of interest" description="Disordered" evidence="12">
    <location>
        <begin position="67"/>
        <end position="93"/>
    </location>
</feature>
<keyword evidence="7" id="KW-0811">Translocation</keyword>
<dbReference type="PANTHER" id="PTHR21622">
    <property type="entry name" value="COILED-COIL-HELIX-COILED-COIL-HELIX DOMAIN CONTAINING 4"/>
    <property type="match status" value="1"/>
</dbReference>
<dbReference type="Proteomes" id="UP000827549">
    <property type="component" value="Chromosome 5"/>
</dbReference>
<evidence type="ECO:0000256" key="9">
    <source>
        <dbReference type="ARBA" id="ARBA00023157"/>
    </source>
</evidence>
<evidence type="ECO:0000256" key="13">
    <source>
        <dbReference type="SAM" id="Phobius"/>
    </source>
</evidence>
<evidence type="ECO:0000256" key="3">
    <source>
        <dbReference type="ARBA" id="ARBA00013714"/>
    </source>
</evidence>
<feature type="region of interest" description="Disordered" evidence="12">
    <location>
        <begin position="258"/>
        <end position="278"/>
    </location>
</feature>
<keyword evidence="4" id="KW-0813">Transport</keyword>
<evidence type="ECO:0000313" key="15">
    <source>
        <dbReference type="EMBL" id="WOO83591.1"/>
    </source>
</evidence>
<keyword evidence="8" id="KW-0496">Mitochondrion</keyword>
<name>A0AAF1BJL4_9TREE</name>
<evidence type="ECO:0000256" key="11">
    <source>
        <dbReference type="ARBA" id="ARBA00033150"/>
    </source>
</evidence>
<reference evidence="15" key="1">
    <citation type="submission" date="2023-10" db="EMBL/GenBank/DDBJ databases">
        <authorList>
            <person name="Noh H."/>
        </authorList>
    </citation>
    <scope>NUCLEOTIDE SEQUENCE</scope>
    <source>
        <strain evidence="15">DUCC4014</strain>
    </source>
</reference>
<dbReference type="PANTHER" id="PTHR21622:SF0">
    <property type="entry name" value="COILED-COIL-HELIX-COILED-COIL-HELIX DOMAIN CONTAINING 4"/>
    <property type="match status" value="1"/>
</dbReference>
<dbReference type="EMBL" id="CP086718">
    <property type="protein sequence ID" value="WOO83591.1"/>
    <property type="molecule type" value="Genomic_DNA"/>
</dbReference>
<dbReference type="AlphaFoldDB" id="A0AAF1BJL4"/>
<dbReference type="GO" id="GO:0005758">
    <property type="term" value="C:mitochondrial intermembrane space"/>
    <property type="evidence" value="ECO:0007669"/>
    <property type="project" value="TreeGrafter"/>
</dbReference>
<feature type="compositionally biased region" description="Low complexity" evidence="12">
    <location>
        <begin position="114"/>
        <end position="123"/>
    </location>
</feature>
<dbReference type="RefSeq" id="XP_062629617.1">
    <property type="nucleotide sequence ID" value="XM_062773633.1"/>
</dbReference>
<evidence type="ECO:0000256" key="2">
    <source>
        <dbReference type="ARBA" id="ARBA00004164"/>
    </source>
</evidence>
<evidence type="ECO:0000259" key="14">
    <source>
        <dbReference type="Pfam" id="PF06747"/>
    </source>
</evidence>
<keyword evidence="13" id="KW-1133">Transmembrane helix</keyword>
<dbReference type="PROSITE" id="PS51808">
    <property type="entry name" value="CHCH"/>
    <property type="match status" value="1"/>
</dbReference>
<dbReference type="InterPro" id="IPR039289">
    <property type="entry name" value="CHCHD4"/>
</dbReference>
<evidence type="ECO:0000256" key="5">
    <source>
        <dbReference type="ARBA" id="ARBA00022927"/>
    </source>
</evidence>
<dbReference type="GO" id="GO:0015035">
    <property type="term" value="F:protein-disulfide reductase activity"/>
    <property type="evidence" value="ECO:0007669"/>
    <property type="project" value="InterPro"/>
</dbReference>
<keyword evidence="13" id="KW-0472">Membrane</keyword>
<dbReference type="Pfam" id="PF06747">
    <property type="entry name" value="CHCH"/>
    <property type="match status" value="1"/>
</dbReference>
<dbReference type="InterPro" id="IPR010625">
    <property type="entry name" value="CHCH"/>
</dbReference>
<feature type="transmembrane region" description="Helical" evidence="13">
    <location>
        <begin position="43"/>
        <end position="63"/>
    </location>
</feature>
<protein>
    <recommendedName>
        <fullName evidence="3">Mitochondrial intermembrane space import and assembly protein 40</fullName>
    </recommendedName>
    <alternativeName>
        <fullName evidence="11">Mitochondrial import inner membrane translocase TIM40</fullName>
    </alternativeName>
</protein>
<dbReference type="GO" id="GO:0005743">
    <property type="term" value="C:mitochondrial inner membrane"/>
    <property type="evidence" value="ECO:0007669"/>
    <property type="project" value="UniProtKB-SubCell"/>
</dbReference>
<evidence type="ECO:0000256" key="8">
    <source>
        <dbReference type="ARBA" id="ARBA00023128"/>
    </source>
</evidence>
<keyword evidence="10" id="KW-0676">Redox-active center</keyword>
<keyword evidence="13" id="KW-0812">Transmembrane</keyword>
<feature type="domain" description="CHCH" evidence="14">
    <location>
        <begin position="159"/>
        <end position="194"/>
    </location>
</feature>
<dbReference type="GeneID" id="87810283"/>
<accession>A0AAF1BJL4</accession>
<gene>
    <name evidence="15" type="primary">MIA40</name>
    <name evidence="15" type="ORF">LOC62_05G007109</name>
</gene>
<evidence type="ECO:0000256" key="7">
    <source>
        <dbReference type="ARBA" id="ARBA00023010"/>
    </source>
</evidence>
<proteinExistence type="predicted"/>
<dbReference type="Gene3D" id="1.10.287.2900">
    <property type="match status" value="1"/>
</dbReference>
<evidence type="ECO:0000256" key="6">
    <source>
        <dbReference type="ARBA" id="ARBA00023002"/>
    </source>
</evidence>
<feature type="compositionally biased region" description="Basic and acidic residues" evidence="12">
    <location>
        <begin position="269"/>
        <end position="278"/>
    </location>
</feature>
<keyword evidence="16" id="KW-1185">Reference proteome</keyword>
<evidence type="ECO:0000256" key="10">
    <source>
        <dbReference type="ARBA" id="ARBA00023284"/>
    </source>
</evidence>
<feature type="region of interest" description="Disordered" evidence="12">
    <location>
        <begin position="108"/>
        <end position="137"/>
    </location>
</feature>
<keyword evidence="6" id="KW-0560">Oxidoreductase</keyword>
<evidence type="ECO:0000313" key="16">
    <source>
        <dbReference type="Proteomes" id="UP000827549"/>
    </source>
</evidence>
<keyword evidence="9" id="KW-1015">Disulfide bond</keyword>
<keyword evidence="5" id="KW-0653">Protein transport</keyword>
<organism evidence="15 16">
    <name type="scientific">Vanrija pseudolonga</name>
    <dbReference type="NCBI Taxonomy" id="143232"/>
    <lineage>
        <taxon>Eukaryota</taxon>
        <taxon>Fungi</taxon>
        <taxon>Dikarya</taxon>
        <taxon>Basidiomycota</taxon>
        <taxon>Agaricomycotina</taxon>
        <taxon>Tremellomycetes</taxon>
        <taxon>Trichosporonales</taxon>
        <taxon>Trichosporonaceae</taxon>
        <taxon>Vanrija</taxon>
    </lineage>
</organism>
<evidence type="ECO:0000256" key="4">
    <source>
        <dbReference type="ARBA" id="ARBA00022448"/>
    </source>
</evidence>